<feature type="compositionally biased region" description="Acidic residues" evidence="1">
    <location>
        <begin position="9"/>
        <end position="33"/>
    </location>
</feature>
<protein>
    <submittedName>
        <fullName evidence="2">rRNA processing protein-related protein</fullName>
    </submittedName>
</protein>
<evidence type="ECO:0000256" key="1">
    <source>
        <dbReference type="SAM" id="MobiDB-lite"/>
    </source>
</evidence>
<name>A0A4Y1R2F1_PRUDU</name>
<proteinExistence type="predicted"/>
<dbReference type="EMBL" id="AP019298">
    <property type="protein sequence ID" value="BBG98252.1"/>
    <property type="molecule type" value="Genomic_DNA"/>
</dbReference>
<dbReference type="AlphaFoldDB" id="A0A4Y1R2F1"/>
<reference evidence="2" key="1">
    <citation type="journal article" date="2019" name="Science">
        <title>Mutation of a bHLH transcription factor allowed almond domestication.</title>
        <authorList>
            <person name="Sanchez-Perez R."/>
            <person name="Pavan S."/>
            <person name="Mazzeo R."/>
            <person name="Moldovan C."/>
            <person name="Aiese Cigliano R."/>
            <person name="Del Cueto J."/>
            <person name="Ricciardi F."/>
            <person name="Lotti C."/>
            <person name="Ricciardi L."/>
            <person name="Dicenta F."/>
            <person name="Lopez-Marques R.L."/>
            <person name="Lindberg Moller B."/>
        </authorList>
    </citation>
    <scope>NUCLEOTIDE SEQUENCE</scope>
</reference>
<organism evidence="2">
    <name type="scientific">Prunus dulcis</name>
    <name type="common">Almond</name>
    <name type="synonym">Amygdalus dulcis</name>
    <dbReference type="NCBI Taxonomy" id="3755"/>
    <lineage>
        <taxon>Eukaryota</taxon>
        <taxon>Viridiplantae</taxon>
        <taxon>Streptophyta</taxon>
        <taxon>Embryophyta</taxon>
        <taxon>Tracheophyta</taxon>
        <taxon>Spermatophyta</taxon>
        <taxon>Magnoliopsida</taxon>
        <taxon>eudicotyledons</taxon>
        <taxon>Gunneridae</taxon>
        <taxon>Pentapetalae</taxon>
        <taxon>rosids</taxon>
        <taxon>fabids</taxon>
        <taxon>Rosales</taxon>
        <taxon>Rosaceae</taxon>
        <taxon>Amygdaloideae</taxon>
        <taxon>Amygdaleae</taxon>
        <taxon>Prunus</taxon>
    </lineage>
</organism>
<sequence length="60" mass="7016">MRIRQFNEDSMEEDDLEDVSEPESEPESEDEEDVKLTEPSKKAIFNRDGLLDKLGDISWQ</sequence>
<gene>
    <name evidence="2" type="ORF">Prudu_007605</name>
</gene>
<evidence type="ECO:0000313" key="2">
    <source>
        <dbReference type="EMBL" id="BBG98252.1"/>
    </source>
</evidence>
<feature type="region of interest" description="Disordered" evidence="1">
    <location>
        <begin position="1"/>
        <end position="41"/>
    </location>
</feature>
<accession>A0A4Y1R2F1</accession>